<feature type="domain" description="ABC transmembrane type-1" evidence="13">
    <location>
        <begin position="56"/>
        <end position="360"/>
    </location>
</feature>
<dbReference type="PANTHER" id="PTHR43394:SF1">
    <property type="entry name" value="ATP-BINDING CASSETTE SUB-FAMILY B MEMBER 10, MITOCHONDRIAL"/>
    <property type="match status" value="1"/>
</dbReference>
<evidence type="ECO:0000256" key="7">
    <source>
        <dbReference type="ARBA" id="ARBA00022967"/>
    </source>
</evidence>
<feature type="transmembrane region" description="Helical" evidence="11">
    <location>
        <begin position="294"/>
        <end position="319"/>
    </location>
</feature>
<proteinExistence type="predicted"/>
<dbReference type="PROSITE" id="PS00211">
    <property type="entry name" value="ABC_TRANSPORTER_1"/>
    <property type="match status" value="1"/>
</dbReference>
<sequence length="631" mass="69131">MPAIQARIAGVQQFPGREAEGAPIFMDKSPVSSSPSGASTYRRLLGYARPYWAIFLVAILGFLLFSTMQVSLIAVTELLLDTVGAAGISSEEGFLSRYIAVFFEGGVIPRDTARWLIPSIMVMIAVFRGIGNFAGSYGLAYVSRSVIHDLRTELFTYIGRLPSSFYDRYTGAHLISKISYNVEQITSAITKAVKVLIRESFFTIGLLAYLLMVNWKLTLTFFLFAPIIALIVNVVGKRFRKLSHRIQNSMGDVTHVTQEAINGYQVVRMYGGQAYENKRFEQASNNNRRQFMKLVVADNASVSVIQILVSLAIAIIVWLALAPGIVEAMTPGLFASFIGAAASLAKPIRSLSEVYAEIQKGIAAAESVFDIFDEPMEKAGGDIEAGRLTGKVEIQSLTFRYESEGEPVLRDVDLKVNAGETIALVGASGSGKSTLAGLLARFYEPDAGRILVDGKDISRMPVKDYRRNISLVSQNVILFNDTVRRNIAYGELCDASDEAVENAARLAHADRFIEALPDGYRTELGDNGQLLSGGQRQRLAIARALLKDSPILILDEATSALDNESERHIQAALDEVMKGRTTFVIAHRLSTIEKADRILVMEQGAIVESGTHTELLEKGGRYAALHQQQSH</sequence>
<evidence type="ECO:0000259" key="12">
    <source>
        <dbReference type="PROSITE" id="PS50893"/>
    </source>
</evidence>
<dbReference type="CDD" id="cd18552">
    <property type="entry name" value="ABC_6TM_MsbA_like"/>
    <property type="match status" value="1"/>
</dbReference>
<reference evidence="14 15" key="1">
    <citation type="submission" date="2023-04" db="EMBL/GenBank/DDBJ databases">
        <title>Marinobulbifer ophiurae gen. nov., sp. Nov., isolate from tissue of brittle star Ophioplocus japonicus.</title>
        <authorList>
            <person name="Kawano K."/>
            <person name="Sawayama S."/>
            <person name="Nakagawa S."/>
        </authorList>
    </citation>
    <scope>NUCLEOTIDE SEQUENCE [LARGE SCALE GENOMIC DNA]</scope>
    <source>
        <strain evidence="14 15">NKW57</strain>
    </source>
</reference>
<keyword evidence="5" id="KW-0547">Nucleotide-binding</keyword>
<dbReference type="Proteomes" id="UP001224392">
    <property type="component" value="Unassembled WGS sequence"/>
</dbReference>
<evidence type="ECO:0000256" key="9">
    <source>
        <dbReference type="ARBA" id="ARBA00023055"/>
    </source>
</evidence>
<feature type="transmembrane region" description="Helical" evidence="11">
    <location>
        <begin position="195"/>
        <end position="212"/>
    </location>
</feature>
<dbReference type="InterPro" id="IPR011917">
    <property type="entry name" value="ABC_transpr_lipidA"/>
</dbReference>
<feature type="transmembrane region" description="Helical" evidence="11">
    <location>
        <begin position="115"/>
        <end position="142"/>
    </location>
</feature>
<dbReference type="InterPro" id="IPR003439">
    <property type="entry name" value="ABC_transporter-like_ATP-bd"/>
</dbReference>
<evidence type="ECO:0000256" key="4">
    <source>
        <dbReference type="ARBA" id="ARBA00022692"/>
    </source>
</evidence>
<comment type="caution">
    <text evidence="14">The sequence shown here is derived from an EMBL/GenBank/DDBJ whole genome shotgun (WGS) entry which is preliminary data.</text>
</comment>
<organism evidence="14 15">
    <name type="scientific">Biformimicrobium ophioploci</name>
    <dbReference type="NCBI Taxonomy" id="3036711"/>
    <lineage>
        <taxon>Bacteria</taxon>
        <taxon>Pseudomonadati</taxon>
        <taxon>Pseudomonadota</taxon>
        <taxon>Gammaproteobacteria</taxon>
        <taxon>Cellvibrionales</taxon>
        <taxon>Microbulbiferaceae</taxon>
        <taxon>Biformimicrobium</taxon>
    </lineage>
</organism>
<keyword evidence="2" id="KW-0813">Transport</keyword>
<dbReference type="EMBL" id="BSYJ01000005">
    <property type="protein sequence ID" value="GMG88261.1"/>
    <property type="molecule type" value="Genomic_DNA"/>
</dbReference>
<dbReference type="InterPro" id="IPR036640">
    <property type="entry name" value="ABC1_TM_sf"/>
</dbReference>
<keyword evidence="10 11" id="KW-0472">Membrane</keyword>
<comment type="subcellular location">
    <subcellularLocation>
        <location evidence="1">Cell membrane</location>
        <topology evidence="1">Multi-pass membrane protein</topology>
    </subcellularLocation>
</comment>
<evidence type="ECO:0000256" key="6">
    <source>
        <dbReference type="ARBA" id="ARBA00022840"/>
    </source>
</evidence>
<evidence type="ECO:0000256" key="10">
    <source>
        <dbReference type="ARBA" id="ARBA00023136"/>
    </source>
</evidence>
<dbReference type="SMART" id="SM00382">
    <property type="entry name" value="AAA"/>
    <property type="match status" value="1"/>
</dbReference>
<name>A0ABQ6M1S9_9GAMM</name>
<dbReference type="Gene3D" id="3.40.50.300">
    <property type="entry name" value="P-loop containing nucleotide triphosphate hydrolases"/>
    <property type="match status" value="1"/>
</dbReference>
<dbReference type="InterPro" id="IPR003593">
    <property type="entry name" value="AAA+_ATPase"/>
</dbReference>
<dbReference type="Gene3D" id="1.20.1560.10">
    <property type="entry name" value="ABC transporter type 1, transmembrane domain"/>
    <property type="match status" value="1"/>
</dbReference>
<evidence type="ECO:0000313" key="15">
    <source>
        <dbReference type="Proteomes" id="UP001224392"/>
    </source>
</evidence>
<keyword evidence="6" id="KW-0067">ATP-binding</keyword>
<dbReference type="InterPro" id="IPR011527">
    <property type="entry name" value="ABC1_TM_dom"/>
</dbReference>
<feature type="transmembrane region" description="Helical" evidence="11">
    <location>
        <begin position="218"/>
        <end position="236"/>
    </location>
</feature>
<dbReference type="PANTHER" id="PTHR43394">
    <property type="entry name" value="ATP-DEPENDENT PERMEASE MDL1, MITOCHONDRIAL"/>
    <property type="match status" value="1"/>
</dbReference>
<dbReference type="InterPro" id="IPR039421">
    <property type="entry name" value="Type_1_exporter"/>
</dbReference>
<evidence type="ECO:0000256" key="2">
    <source>
        <dbReference type="ARBA" id="ARBA00022448"/>
    </source>
</evidence>
<dbReference type="Pfam" id="PF00664">
    <property type="entry name" value="ABC_membrane"/>
    <property type="match status" value="1"/>
</dbReference>
<dbReference type="Pfam" id="PF00005">
    <property type="entry name" value="ABC_tran"/>
    <property type="match status" value="1"/>
</dbReference>
<keyword evidence="8 11" id="KW-1133">Transmembrane helix</keyword>
<evidence type="ECO:0000256" key="8">
    <source>
        <dbReference type="ARBA" id="ARBA00022989"/>
    </source>
</evidence>
<keyword evidence="3" id="KW-1003">Cell membrane</keyword>
<dbReference type="SUPFAM" id="SSF90123">
    <property type="entry name" value="ABC transporter transmembrane region"/>
    <property type="match status" value="1"/>
</dbReference>
<evidence type="ECO:0000256" key="5">
    <source>
        <dbReference type="ARBA" id="ARBA00022741"/>
    </source>
</evidence>
<keyword evidence="15" id="KW-1185">Reference proteome</keyword>
<dbReference type="InterPro" id="IPR017871">
    <property type="entry name" value="ABC_transporter-like_CS"/>
</dbReference>
<feature type="domain" description="ABC transporter" evidence="12">
    <location>
        <begin position="392"/>
        <end position="628"/>
    </location>
</feature>
<evidence type="ECO:0000256" key="1">
    <source>
        <dbReference type="ARBA" id="ARBA00004651"/>
    </source>
</evidence>
<feature type="transmembrane region" description="Helical" evidence="11">
    <location>
        <begin position="51"/>
        <end position="75"/>
    </location>
</feature>
<evidence type="ECO:0000256" key="3">
    <source>
        <dbReference type="ARBA" id="ARBA00022475"/>
    </source>
</evidence>
<keyword evidence="7" id="KW-1278">Translocase</keyword>
<dbReference type="InterPro" id="IPR027417">
    <property type="entry name" value="P-loop_NTPase"/>
</dbReference>
<accession>A0ABQ6M1S9</accession>
<evidence type="ECO:0000256" key="11">
    <source>
        <dbReference type="SAM" id="Phobius"/>
    </source>
</evidence>
<evidence type="ECO:0000259" key="13">
    <source>
        <dbReference type="PROSITE" id="PS50929"/>
    </source>
</evidence>
<dbReference type="NCBIfam" id="TIGR02203">
    <property type="entry name" value="MsbA_lipidA"/>
    <property type="match status" value="1"/>
</dbReference>
<protein>
    <submittedName>
        <fullName evidence="14">Lipid A export permease/ATP-binding protein MsbA</fullName>
    </submittedName>
</protein>
<keyword evidence="4 11" id="KW-0812">Transmembrane</keyword>
<evidence type="ECO:0000313" key="14">
    <source>
        <dbReference type="EMBL" id="GMG88261.1"/>
    </source>
</evidence>
<gene>
    <name evidence="14" type="primary">msbA</name>
    <name evidence="14" type="ORF">MNKW57_25820</name>
</gene>
<dbReference type="SUPFAM" id="SSF52540">
    <property type="entry name" value="P-loop containing nucleoside triphosphate hydrolases"/>
    <property type="match status" value="1"/>
</dbReference>
<keyword evidence="9" id="KW-0445">Lipid transport</keyword>
<dbReference type="PROSITE" id="PS50929">
    <property type="entry name" value="ABC_TM1F"/>
    <property type="match status" value="1"/>
</dbReference>
<dbReference type="PROSITE" id="PS50893">
    <property type="entry name" value="ABC_TRANSPORTER_2"/>
    <property type="match status" value="1"/>
</dbReference>